<evidence type="ECO:0000313" key="2">
    <source>
        <dbReference type="EMBL" id="BAD28851.1"/>
    </source>
</evidence>
<reference evidence="3" key="1">
    <citation type="journal article" date="2005" name="Nature">
        <title>The map-based sequence of the rice genome.</title>
        <authorList>
            <consortium name="International rice genome sequencing project (IRGSP)"/>
            <person name="Matsumoto T."/>
            <person name="Wu J."/>
            <person name="Kanamori H."/>
            <person name="Katayose Y."/>
            <person name="Fujisawa M."/>
            <person name="Namiki N."/>
            <person name="Mizuno H."/>
            <person name="Yamamoto K."/>
            <person name="Antonio B.A."/>
            <person name="Baba T."/>
            <person name="Sakata K."/>
            <person name="Nagamura Y."/>
            <person name="Aoki H."/>
            <person name="Arikawa K."/>
            <person name="Arita K."/>
            <person name="Bito T."/>
            <person name="Chiden Y."/>
            <person name="Fujitsuka N."/>
            <person name="Fukunaka R."/>
            <person name="Hamada M."/>
            <person name="Harada C."/>
            <person name="Hayashi A."/>
            <person name="Hijishita S."/>
            <person name="Honda M."/>
            <person name="Hosokawa S."/>
            <person name="Ichikawa Y."/>
            <person name="Idonuma A."/>
            <person name="Iijima M."/>
            <person name="Ikeda M."/>
            <person name="Ikeno M."/>
            <person name="Ito K."/>
            <person name="Ito S."/>
            <person name="Ito T."/>
            <person name="Ito Y."/>
            <person name="Ito Y."/>
            <person name="Iwabuchi A."/>
            <person name="Kamiya K."/>
            <person name="Karasawa W."/>
            <person name="Kurita K."/>
            <person name="Katagiri S."/>
            <person name="Kikuta A."/>
            <person name="Kobayashi H."/>
            <person name="Kobayashi N."/>
            <person name="Machita K."/>
            <person name="Maehara T."/>
            <person name="Masukawa M."/>
            <person name="Mizubayashi T."/>
            <person name="Mukai Y."/>
            <person name="Nagasaki H."/>
            <person name="Nagata Y."/>
            <person name="Naito S."/>
            <person name="Nakashima M."/>
            <person name="Nakama Y."/>
            <person name="Nakamichi Y."/>
            <person name="Nakamura M."/>
            <person name="Meguro A."/>
            <person name="Negishi M."/>
            <person name="Ohta I."/>
            <person name="Ohta T."/>
            <person name="Okamoto M."/>
            <person name="Ono N."/>
            <person name="Saji S."/>
            <person name="Sakaguchi M."/>
            <person name="Sakai K."/>
            <person name="Shibata M."/>
            <person name="Shimokawa T."/>
            <person name="Song J."/>
            <person name="Takazaki Y."/>
            <person name="Terasawa K."/>
            <person name="Tsugane M."/>
            <person name="Tsuji K."/>
            <person name="Ueda S."/>
            <person name="Waki K."/>
            <person name="Yamagata H."/>
            <person name="Yamamoto M."/>
            <person name="Yamamoto S."/>
            <person name="Yamane H."/>
            <person name="Yoshiki S."/>
            <person name="Yoshihara R."/>
            <person name="Yukawa K."/>
            <person name="Zhong H."/>
            <person name="Yano M."/>
            <person name="Yuan Q."/>
            <person name="Ouyang S."/>
            <person name="Liu J."/>
            <person name="Jones K.M."/>
            <person name="Gansberger K."/>
            <person name="Moffat K."/>
            <person name="Hill J."/>
            <person name="Bera J."/>
            <person name="Fadrosh D."/>
            <person name="Jin S."/>
            <person name="Johri S."/>
            <person name="Kim M."/>
            <person name="Overton L."/>
            <person name="Reardon M."/>
            <person name="Tsitrin T."/>
            <person name="Vuong H."/>
            <person name="Weaver B."/>
            <person name="Ciecko A."/>
            <person name="Tallon L."/>
            <person name="Jackson J."/>
            <person name="Pai G."/>
            <person name="Aken S.V."/>
            <person name="Utterback T."/>
            <person name="Reidmuller S."/>
            <person name="Feldblyum T."/>
            <person name="Hsiao J."/>
            <person name="Zismann V."/>
            <person name="Iobst S."/>
            <person name="de Vazeille A.R."/>
            <person name="Buell C.R."/>
            <person name="Ying K."/>
            <person name="Li Y."/>
            <person name="Lu T."/>
            <person name="Huang Y."/>
            <person name="Zhao Q."/>
            <person name="Feng Q."/>
            <person name="Zhang L."/>
            <person name="Zhu J."/>
            <person name="Weng Q."/>
            <person name="Mu J."/>
            <person name="Lu Y."/>
            <person name="Fan D."/>
            <person name="Liu Y."/>
            <person name="Guan J."/>
            <person name="Zhang Y."/>
            <person name="Yu S."/>
            <person name="Liu X."/>
            <person name="Zhang Y."/>
            <person name="Hong G."/>
            <person name="Han B."/>
            <person name="Choisne N."/>
            <person name="Demange N."/>
            <person name="Orjeda G."/>
            <person name="Samain S."/>
            <person name="Cattolico L."/>
            <person name="Pelletier E."/>
            <person name="Couloux A."/>
            <person name="Segurens B."/>
            <person name="Wincker P."/>
            <person name="D'Hont A."/>
            <person name="Scarpelli C."/>
            <person name="Weissenbach J."/>
            <person name="Salanoubat M."/>
            <person name="Quetier F."/>
            <person name="Yu Y."/>
            <person name="Kim H.R."/>
            <person name="Rambo T."/>
            <person name="Currie J."/>
            <person name="Collura K."/>
            <person name="Luo M."/>
            <person name="Yang T."/>
            <person name="Ammiraju J.S.S."/>
            <person name="Engler F."/>
            <person name="Soderlund C."/>
            <person name="Wing R.A."/>
            <person name="Palmer L.E."/>
            <person name="de la Bastide M."/>
            <person name="Spiegel L."/>
            <person name="Nascimento L."/>
            <person name="Zutavern T."/>
            <person name="O'Shaughnessy A."/>
            <person name="Dike S."/>
            <person name="Dedhia N."/>
            <person name="Preston R."/>
            <person name="Balija V."/>
            <person name="McCombie W.R."/>
            <person name="Chow T."/>
            <person name="Chen H."/>
            <person name="Chung M."/>
            <person name="Chen C."/>
            <person name="Shaw J."/>
            <person name="Wu H."/>
            <person name="Hsiao K."/>
            <person name="Chao Y."/>
            <person name="Chu M."/>
            <person name="Cheng C."/>
            <person name="Hour A."/>
            <person name="Lee P."/>
            <person name="Lin S."/>
            <person name="Lin Y."/>
            <person name="Liou J."/>
            <person name="Liu S."/>
            <person name="Hsing Y."/>
            <person name="Raghuvanshi S."/>
            <person name="Mohanty A."/>
            <person name="Bharti A.K."/>
            <person name="Gaur A."/>
            <person name="Gupta V."/>
            <person name="Kumar D."/>
            <person name="Ravi V."/>
            <person name="Vij S."/>
            <person name="Kapur A."/>
            <person name="Khurana P."/>
            <person name="Khurana P."/>
            <person name="Khurana J.P."/>
            <person name="Tyagi A.K."/>
            <person name="Gaikwad K."/>
            <person name="Singh A."/>
            <person name="Dalal V."/>
            <person name="Srivastava S."/>
            <person name="Dixit A."/>
            <person name="Pal A.K."/>
            <person name="Ghazi I.A."/>
            <person name="Yadav M."/>
            <person name="Pandit A."/>
            <person name="Bhargava A."/>
            <person name="Sureshbabu K."/>
            <person name="Batra K."/>
            <person name="Sharma T.R."/>
            <person name="Mohapatra T."/>
            <person name="Singh N.K."/>
            <person name="Messing J."/>
            <person name="Nelson A.B."/>
            <person name="Fuks G."/>
            <person name="Kavchok S."/>
            <person name="Keizer G."/>
            <person name="Linton E."/>
            <person name="Llaca V."/>
            <person name="Song R."/>
            <person name="Tanyolac B."/>
            <person name="Young S."/>
            <person name="Ho-Il K."/>
            <person name="Hahn J.H."/>
            <person name="Sangsakoo G."/>
            <person name="Vanavichit A."/>
            <person name="de Mattos Luiz.A.T."/>
            <person name="Zimmer P.D."/>
            <person name="Malone G."/>
            <person name="Dellagostin O."/>
            <person name="de Oliveira A.C."/>
            <person name="Bevan M."/>
            <person name="Bancroft I."/>
            <person name="Minx P."/>
            <person name="Cordum H."/>
            <person name="Wilson R."/>
            <person name="Cheng Z."/>
            <person name="Jin W."/>
            <person name="Jiang J."/>
            <person name="Leong S.A."/>
            <person name="Iwama H."/>
            <person name="Gojobori T."/>
            <person name="Itoh T."/>
            <person name="Niimura Y."/>
            <person name="Fujii Y."/>
            <person name="Habara T."/>
            <person name="Sakai H."/>
            <person name="Sato Y."/>
            <person name="Wilson G."/>
            <person name="Kumar K."/>
            <person name="McCouch S."/>
            <person name="Juretic N."/>
            <person name="Hoen D."/>
            <person name="Wright S."/>
            <person name="Bruskiewich R."/>
            <person name="Bureau T."/>
            <person name="Miyao A."/>
            <person name="Hirochika H."/>
            <person name="Nishikawa T."/>
            <person name="Kadowaki K."/>
            <person name="Sugiura M."/>
            <person name="Burr B."/>
            <person name="Sasaki T."/>
        </authorList>
    </citation>
    <scope>NUCLEOTIDE SEQUENCE [LARGE SCALE GENOMIC DNA]</scope>
    <source>
        <strain evidence="3">cv. Nipponbare</strain>
    </source>
</reference>
<proteinExistence type="predicted"/>
<feature type="region of interest" description="Disordered" evidence="1">
    <location>
        <begin position="261"/>
        <end position="296"/>
    </location>
</feature>
<dbReference type="Proteomes" id="UP000000763">
    <property type="component" value="Chromosome 2"/>
</dbReference>
<reference evidence="3" key="2">
    <citation type="journal article" date="2008" name="Nucleic Acids Res.">
        <title>The rice annotation project database (RAP-DB): 2008 update.</title>
        <authorList>
            <consortium name="The rice annotation project (RAP)"/>
        </authorList>
    </citation>
    <scope>GENOME REANNOTATION</scope>
    <source>
        <strain evidence="3">cv. Nipponbare</strain>
    </source>
</reference>
<feature type="compositionally biased region" description="Basic and acidic residues" evidence="1">
    <location>
        <begin position="282"/>
        <end position="296"/>
    </location>
</feature>
<dbReference type="EMBL" id="AP005612">
    <property type="protein sequence ID" value="BAD28851.1"/>
    <property type="molecule type" value="Genomic_DNA"/>
</dbReference>
<name>Q6ER69_ORYSJ</name>
<evidence type="ECO:0000313" key="3">
    <source>
        <dbReference type="Proteomes" id="UP000000763"/>
    </source>
</evidence>
<sequence length="303" mass="33496">MQQINEIRDKGFFTEVRKLVGFLIPVEASSTPPLNHEATARPLRQGVGKPLESKSPTLCSAGQTAIEWTVRPDYFVTARKLAVTGVVAGQTVHGSVRPPSARSDRLRLWRLCIATKHQTSANRPVGPDREQEHFLRSGEQRKFSIGDFSFGQRTPTSNHPRHAAGLQQVPASIYGNCGGERQTEERELQCLSSPPPPLTSCKWRSATLNVVSCEHGGRYPTCSTRAAAPSSWTPCAVAGRSHQRRRGTDTFYKAAEHARQQKRQGVLPAGRATSRQNLLSGRGDRGKEERMNREDADILVQKI</sequence>
<accession>Q6ER69</accession>
<evidence type="ECO:0000256" key="1">
    <source>
        <dbReference type="SAM" id="MobiDB-lite"/>
    </source>
</evidence>
<organism evidence="2 3">
    <name type="scientific">Oryza sativa subsp. japonica</name>
    <name type="common">Rice</name>
    <dbReference type="NCBI Taxonomy" id="39947"/>
    <lineage>
        <taxon>Eukaryota</taxon>
        <taxon>Viridiplantae</taxon>
        <taxon>Streptophyta</taxon>
        <taxon>Embryophyta</taxon>
        <taxon>Tracheophyta</taxon>
        <taxon>Spermatophyta</taxon>
        <taxon>Magnoliopsida</taxon>
        <taxon>Liliopsida</taxon>
        <taxon>Poales</taxon>
        <taxon>Poaceae</taxon>
        <taxon>BOP clade</taxon>
        <taxon>Oryzoideae</taxon>
        <taxon>Oryzeae</taxon>
        <taxon>Oryzinae</taxon>
        <taxon>Oryza</taxon>
        <taxon>Oryza sativa</taxon>
    </lineage>
</organism>
<protein>
    <submittedName>
        <fullName evidence="2">Uncharacterized protein</fullName>
    </submittedName>
</protein>
<gene>
    <name evidence="2" type="primary">OSJNBa0073A18.25</name>
</gene>
<dbReference type="AlphaFoldDB" id="Q6ER69"/>